<dbReference type="Pfam" id="PF00856">
    <property type="entry name" value="SET"/>
    <property type="match status" value="1"/>
</dbReference>
<keyword evidence="2" id="KW-0949">S-adenosyl-L-methionine</keyword>
<accession>A0A0G1DRI5</accession>
<name>A0A0G1DRI5_9BACT</name>
<protein>
    <submittedName>
        <fullName evidence="5">Nuclear protein SET</fullName>
    </submittedName>
</protein>
<reference evidence="5 6" key="1">
    <citation type="journal article" date="2015" name="Nature">
        <title>rRNA introns, odd ribosomes, and small enigmatic genomes across a large radiation of phyla.</title>
        <authorList>
            <person name="Brown C.T."/>
            <person name="Hug L.A."/>
            <person name="Thomas B.C."/>
            <person name="Sharon I."/>
            <person name="Castelle C.J."/>
            <person name="Singh A."/>
            <person name="Wilkins M.J."/>
            <person name="Williams K.H."/>
            <person name="Banfield J.F."/>
        </authorList>
    </citation>
    <scope>NUCLEOTIDE SEQUENCE [LARGE SCALE GENOMIC DNA]</scope>
</reference>
<dbReference type="PROSITE" id="PS50280">
    <property type="entry name" value="SET"/>
    <property type="match status" value="1"/>
</dbReference>
<feature type="domain" description="Post-SET" evidence="4">
    <location>
        <begin position="127"/>
        <end position="143"/>
    </location>
</feature>
<dbReference type="SUPFAM" id="SSF82199">
    <property type="entry name" value="SET domain"/>
    <property type="match status" value="1"/>
</dbReference>
<dbReference type="STRING" id="1618738.UV76_C0012G0023"/>
<organism evidence="5 6">
    <name type="scientific">Candidatus Nomurabacteria bacterium GW2011_GWA2_43_15</name>
    <dbReference type="NCBI Taxonomy" id="1618738"/>
    <lineage>
        <taxon>Bacteria</taxon>
        <taxon>Candidatus Nomuraibacteriota</taxon>
    </lineage>
</organism>
<evidence type="ECO:0000256" key="2">
    <source>
        <dbReference type="ARBA" id="ARBA00022691"/>
    </source>
</evidence>
<gene>
    <name evidence="5" type="ORF">UV76_C0012G0023</name>
</gene>
<evidence type="ECO:0000313" key="6">
    <source>
        <dbReference type="Proteomes" id="UP000034646"/>
    </source>
</evidence>
<sequence length="172" mass="20019">MKHSFSWLTPKAQKSRTVHGFGIFAKQNIKKAEKIIVFGGYVMNNHQFDNLSLQLKHLPFQIDENLYFGLYKISEMEPADFLNHSCDPNCGFFGEITVVALRNINKGEEICIDYATCSDNYRSLTKDMQNCLCGAKNCRKKISTQDWKKKSIQKKYRGFFQPFLEKKIKRKS</sequence>
<dbReference type="EMBL" id="LCFS01000012">
    <property type="protein sequence ID" value="KKT00250.1"/>
    <property type="molecule type" value="Genomic_DNA"/>
</dbReference>
<evidence type="ECO:0000256" key="1">
    <source>
        <dbReference type="ARBA" id="ARBA00022679"/>
    </source>
</evidence>
<dbReference type="Proteomes" id="UP000034646">
    <property type="component" value="Unassembled WGS sequence"/>
</dbReference>
<evidence type="ECO:0000259" key="4">
    <source>
        <dbReference type="PROSITE" id="PS50868"/>
    </source>
</evidence>
<dbReference type="GO" id="GO:0016740">
    <property type="term" value="F:transferase activity"/>
    <property type="evidence" value="ECO:0007669"/>
    <property type="project" value="UniProtKB-KW"/>
</dbReference>
<dbReference type="PROSITE" id="PS50868">
    <property type="entry name" value="POST_SET"/>
    <property type="match status" value="1"/>
</dbReference>
<dbReference type="PANTHER" id="PTHR12350">
    <property type="entry name" value="HISTONE-LYSINE N-METHYLTRANSFERASE-RELATED"/>
    <property type="match status" value="1"/>
</dbReference>
<comment type="caution">
    <text evidence="5">The sequence shown here is derived from an EMBL/GenBank/DDBJ whole genome shotgun (WGS) entry which is preliminary data.</text>
</comment>
<dbReference type="InterPro" id="IPR003616">
    <property type="entry name" value="Post-SET_dom"/>
</dbReference>
<dbReference type="InterPro" id="IPR053201">
    <property type="entry name" value="Flavunoidine_N-MTase"/>
</dbReference>
<proteinExistence type="predicted"/>
<dbReference type="SMART" id="SM00317">
    <property type="entry name" value="SET"/>
    <property type="match status" value="1"/>
</dbReference>
<dbReference type="AlphaFoldDB" id="A0A0G1DRI5"/>
<evidence type="ECO:0000313" key="5">
    <source>
        <dbReference type="EMBL" id="KKT00250.1"/>
    </source>
</evidence>
<dbReference type="PANTHER" id="PTHR12350:SF19">
    <property type="entry name" value="SET DOMAIN-CONTAINING PROTEIN"/>
    <property type="match status" value="1"/>
</dbReference>
<dbReference type="Gene3D" id="2.170.270.10">
    <property type="entry name" value="SET domain"/>
    <property type="match status" value="1"/>
</dbReference>
<keyword evidence="1" id="KW-0808">Transferase</keyword>
<evidence type="ECO:0000259" key="3">
    <source>
        <dbReference type="PROSITE" id="PS50280"/>
    </source>
</evidence>
<dbReference type="InterPro" id="IPR046341">
    <property type="entry name" value="SET_dom_sf"/>
</dbReference>
<feature type="domain" description="SET" evidence="3">
    <location>
        <begin position="10"/>
        <end position="115"/>
    </location>
</feature>
<dbReference type="InterPro" id="IPR001214">
    <property type="entry name" value="SET_dom"/>
</dbReference>